<dbReference type="SUPFAM" id="SSF55347">
    <property type="entry name" value="Glyceraldehyde-3-phosphate dehydrogenase-like, C-terminal domain"/>
    <property type="match status" value="1"/>
</dbReference>
<dbReference type="Gene3D" id="3.30.360.10">
    <property type="entry name" value="Dihydrodipicolinate Reductase, domain 2"/>
    <property type="match status" value="1"/>
</dbReference>
<comment type="caution">
    <text evidence="21">The sequence shown here is derived from an EMBL/GenBank/DDBJ whole genome shotgun (WGS) entry which is preliminary data.</text>
</comment>
<feature type="binding site" evidence="17">
    <location>
        <position position="106"/>
    </location>
    <ligand>
        <name>NADPH</name>
        <dbReference type="ChEBI" id="CHEBI:57783"/>
    </ligand>
</feature>
<dbReference type="PIRSF" id="PIRSF000098">
    <property type="entry name" value="Homoser_dehydrog"/>
    <property type="match status" value="1"/>
</dbReference>
<evidence type="ECO:0000256" key="17">
    <source>
        <dbReference type="PIRSR" id="PIRSR000098-2"/>
    </source>
</evidence>
<evidence type="ECO:0000256" key="9">
    <source>
        <dbReference type="ARBA" id="ARBA00022723"/>
    </source>
</evidence>
<keyword evidence="9" id="KW-0479">Metal-binding</keyword>
<dbReference type="UniPathway" id="UPA00050">
    <property type="reaction ID" value="UER00063"/>
</dbReference>
<sequence>MSRDIQIGLLGSGTVGTGVLQIIRDHQKDLAHQVGSGIQVKKVLVRDMNKYQDIENAGELLTDKVEDILQDDDIKVVIEVMGGIDEAKDYIIRALKNKKNVVTANKDLIALHGAELVKIASENSCDLFYEASVAGGIPIIRGLTEGLSSDRISQMMGIVNGTTNYILTKMSQDGRAYDDVLAEAQALGFAESDPTSDVEGLDAARKMAILASLGFSMDVELEDVDVRGITTVTIDDIKYAEQMGYALKLIGLAKRDGDRIELTVQPMLLPAKHPLSSVHDEYNAVYVYGDAIGETMFYGPGAGSLPTATAVVSDLVTVVKNMKLGVSGRSIVPPLYHKQMKTHDEVQSKYFIRLHVKDQTGTFAALTSVFAKENVSFEKLMQWPIEHQIAEVAVITHTTTKSVYERIFAELEKMDVVVAVKSSYRVEGGNAE</sequence>
<evidence type="ECO:0000256" key="5">
    <source>
        <dbReference type="ARBA" id="ARBA00013213"/>
    </source>
</evidence>
<dbReference type="AlphaFoldDB" id="A0A419UW87"/>
<evidence type="ECO:0000256" key="4">
    <source>
        <dbReference type="ARBA" id="ARBA00006753"/>
    </source>
</evidence>
<comment type="pathway">
    <text evidence="2 18">Amino-acid biosynthesis; L-threonine biosynthesis; L-threonine from L-aspartate: step 3/5.</text>
</comment>
<dbReference type="PANTHER" id="PTHR43331">
    <property type="entry name" value="HOMOSERINE DEHYDROGENASE"/>
    <property type="match status" value="1"/>
</dbReference>
<dbReference type="GO" id="GO:0009086">
    <property type="term" value="P:methionine biosynthetic process"/>
    <property type="evidence" value="ECO:0007669"/>
    <property type="project" value="UniProtKB-KW"/>
</dbReference>
<dbReference type="EMBL" id="RAPK01000012">
    <property type="protein sequence ID" value="RKD68834.1"/>
    <property type="molecule type" value="Genomic_DNA"/>
</dbReference>
<dbReference type="FunFam" id="3.40.50.720:FF:000062">
    <property type="entry name" value="Homoserine dehydrogenase"/>
    <property type="match status" value="1"/>
</dbReference>
<dbReference type="InterPro" id="IPR005106">
    <property type="entry name" value="Asp/hSer_DH_NAD-bd"/>
</dbReference>
<evidence type="ECO:0000313" key="22">
    <source>
        <dbReference type="Proteomes" id="UP000285120"/>
    </source>
</evidence>
<dbReference type="RefSeq" id="WP_120194423.1">
    <property type="nucleotide sequence ID" value="NZ_RAPK01000012.1"/>
</dbReference>
<dbReference type="Pfam" id="PF03447">
    <property type="entry name" value="NAD_binding_3"/>
    <property type="match status" value="1"/>
</dbReference>
<dbReference type="GO" id="GO:0009088">
    <property type="term" value="P:threonine biosynthetic process"/>
    <property type="evidence" value="ECO:0007669"/>
    <property type="project" value="UniProtKB-UniPathway"/>
</dbReference>
<name>A0A419UW87_9BACL</name>
<evidence type="ECO:0000256" key="3">
    <source>
        <dbReference type="ARBA" id="ARBA00005062"/>
    </source>
</evidence>
<evidence type="ECO:0000256" key="11">
    <source>
        <dbReference type="ARBA" id="ARBA00023002"/>
    </source>
</evidence>
<feature type="binding site" evidence="17">
    <location>
        <begin position="10"/>
        <end position="17"/>
    </location>
    <ligand>
        <name>NADP(+)</name>
        <dbReference type="ChEBI" id="CHEBI:58349"/>
    </ligand>
</feature>
<dbReference type="InterPro" id="IPR002912">
    <property type="entry name" value="ACT_dom"/>
</dbReference>
<evidence type="ECO:0000256" key="10">
    <source>
        <dbReference type="ARBA" id="ARBA00022857"/>
    </source>
</evidence>
<dbReference type="InterPro" id="IPR001342">
    <property type="entry name" value="HDH_cat"/>
</dbReference>
<keyword evidence="7 18" id="KW-0028">Amino-acid biosynthesis</keyword>
<dbReference type="Pfam" id="PF01842">
    <property type="entry name" value="ACT"/>
    <property type="match status" value="1"/>
</dbReference>
<dbReference type="OrthoDB" id="9808167at2"/>
<dbReference type="Gene3D" id="3.40.50.720">
    <property type="entry name" value="NAD(P)-binding Rossmann-like Domain"/>
    <property type="match status" value="1"/>
</dbReference>
<comment type="pathway">
    <text evidence="3 18">Amino-acid biosynthesis; L-methionine biosynthesis via de novo pathway; L-homoserine from L-aspartate: step 3/3.</text>
</comment>
<feature type="active site" description="Proton donor" evidence="16">
    <location>
        <position position="206"/>
    </location>
</feature>
<dbReference type="UniPathway" id="UPA00051">
    <property type="reaction ID" value="UER00465"/>
</dbReference>
<dbReference type="InterPro" id="IPR019811">
    <property type="entry name" value="HDH_CS"/>
</dbReference>
<comment type="similarity">
    <text evidence="4 19">Belongs to the homoserine dehydrogenase family.</text>
</comment>
<feature type="domain" description="ACT" evidence="20">
    <location>
        <begin position="351"/>
        <end position="425"/>
    </location>
</feature>
<dbReference type="Pfam" id="PF00742">
    <property type="entry name" value="Homoserine_dh"/>
    <property type="match status" value="1"/>
</dbReference>
<organism evidence="21 22">
    <name type="scientific">Sinobaca qinghaiensis</name>
    <dbReference type="NCBI Taxonomy" id="342944"/>
    <lineage>
        <taxon>Bacteria</taxon>
        <taxon>Bacillati</taxon>
        <taxon>Bacillota</taxon>
        <taxon>Bacilli</taxon>
        <taxon>Bacillales</taxon>
        <taxon>Sporolactobacillaceae</taxon>
        <taxon>Sinobaca</taxon>
    </lineage>
</organism>
<keyword evidence="22" id="KW-1185">Reference proteome</keyword>
<keyword evidence="12" id="KW-0520">NAD</keyword>
<dbReference type="FunFam" id="3.30.360.10:FF:000005">
    <property type="entry name" value="Homoserine dehydrogenase"/>
    <property type="match status" value="1"/>
</dbReference>
<dbReference type="CDD" id="cd04881">
    <property type="entry name" value="ACT_HSDH-Hom"/>
    <property type="match status" value="1"/>
</dbReference>
<evidence type="ECO:0000256" key="13">
    <source>
        <dbReference type="ARBA" id="ARBA00023053"/>
    </source>
</evidence>
<dbReference type="NCBIfam" id="NF004976">
    <property type="entry name" value="PRK06349.1"/>
    <property type="match status" value="1"/>
</dbReference>
<evidence type="ECO:0000256" key="1">
    <source>
        <dbReference type="ARBA" id="ARBA00001920"/>
    </source>
</evidence>
<evidence type="ECO:0000256" key="19">
    <source>
        <dbReference type="RuleBase" id="RU004171"/>
    </source>
</evidence>
<evidence type="ECO:0000259" key="20">
    <source>
        <dbReference type="PROSITE" id="PS51671"/>
    </source>
</evidence>
<dbReference type="InterPro" id="IPR016204">
    <property type="entry name" value="HDH"/>
</dbReference>
<keyword evidence="11 18" id="KW-0560">Oxidoreductase</keyword>
<evidence type="ECO:0000256" key="15">
    <source>
        <dbReference type="ARBA" id="ARBA00048841"/>
    </source>
</evidence>
<evidence type="ECO:0000256" key="8">
    <source>
        <dbReference type="ARBA" id="ARBA00022697"/>
    </source>
</evidence>
<dbReference type="GO" id="GO:0046872">
    <property type="term" value="F:metal ion binding"/>
    <property type="evidence" value="ECO:0007669"/>
    <property type="project" value="UniProtKB-KW"/>
</dbReference>
<evidence type="ECO:0000256" key="2">
    <source>
        <dbReference type="ARBA" id="ARBA00005056"/>
    </source>
</evidence>
<dbReference type="InterPro" id="IPR045865">
    <property type="entry name" value="ACT-like_dom_sf"/>
</dbReference>
<keyword evidence="10 17" id="KW-0521">NADP</keyword>
<evidence type="ECO:0000313" key="21">
    <source>
        <dbReference type="EMBL" id="RKD68834.1"/>
    </source>
</evidence>
<dbReference type="PANTHER" id="PTHR43331:SF1">
    <property type="entry name" value="HOMOSERINE DEHYDROGENASE"/>
    <property type="match status" value="1"/>
</dbReference>
<evidence type="ECO:0000256" key="12">
    <source>
        <dbReference type="ARBA" id="ARBA00023027"/>
    </source>
</evidence>
<comment type="cofactor">
    <cofactor evidence="1">
        <name>a metal cation</name>
        <dbReference type="ChEBI" id="CHEBI:25213"/>
    </cofactor>
</comment>
<dbReference type="GO" id="GO:0004412">
    <property type="term" value="F:homoserine dehydrogenase activity"/>
    <property type="evidence" value="ECO:0007669"/>
    <property type="project" value="UniProtKB-EC"/>
</dbReference>
<evidence type="ECO:0000256" key="16">
    <source>
        <dbReference type="PIRSR" id="PIRSR000098-1"/>
    </source>
</evidence>
<keyword evidence="14 18" id="KW-0486">Methionine biosynthesis</keyword>
<protein>
    <recommendedName>
        <fullName evidence="6 18">Homoserine dehydrogenase</fullName>
        <ecNumber evidence="5 18">1.1.1.3</ecNumber>
    </recommendedName>
</protein>
<evidence type="ECO:0000256" key="6">
    <source>
        <dbReference type="ARBA" id="ARBA00013376"/>
    </source>
</evidence>
<dbReference type="InterPro" id="IPR036291">
    <property type="entry name" value="NAD(P)-bd_dom_sf"/>
</dbReference>
<dbReference type="SUPFAM" id="SSF55021">
    <property type="entry name" value="ACT-like"/>
    <property type="match status" value="1"/>
</dbReference>
<dbReference type="SUPFAM" id="SSF51735">
    <property type="entry name" value="NAD(P)-binding Rossmann-fold domains"/>
    <property type="match status" value="1"/>
</dbReference>
<dbReference type="Gene3D" id="3.30.70.260">
    <property type="match status" value="1"/>
</dbReference>
<evidence type="ECO:0000256" key="14">
    <source>
        <dbReference type="ARBA" id="ARBA00023167"/>
    </source>
</evidence>
<dbReference type="EC" id="1.1.1.3" evidence="5 18"/>
<gene>
    <name evidence="21" type="ORF">ATL39_3297</name>
</gene>
<dbReference type="PROSITE" id="PS51671">
    <property type="entry name" value="ACT"/>
    <property type="match status" value="1"/>
</dbReference>
<evidence type="ECO:0000256" key="7">
    <source>
        <dbReference type="ARBA" id="ARBA00022605"/>
    </source>
</evidence>
<keyword evidence="13" id="KW-0915">Sodium</keyword>
<keyword evidence="8 18" id="KW-0791">Threonine biosynthesis</keyword>
<comment type="catalytic activity">
    <reaction evidence="15">
        <text>L-homoserine + NADP(+) = L-aspartate 4-semialdehyde + NADPH + H(+)</text>
        <dbReference type="Rhea" id="RHEA:15761"/>
        <dbReference type="ChEBI" id="CHEBI:15378"/>
        <dbReference type="ChEBI" id="CHEBI:57476"/>
        <dbReference type="ChEBI" id="CHEBI:57783"/>
        <dbReference type="ChEBI" id="CHEBI:58349"/>
        <dbReference type="ChEBI" id="CHEBI:537519"/>
        <dbReference type="EC" id="1.1.1.3"/>
    </reaction>
    <physiologicalReaction direction="right-to-left" evidence="15">
        <dbReference type="Rhea" id="RHEA:15763"/>
    </physiologicalReaction>
</comment>
<proteinExistence type="inferred from homology"/>
<dbReference type="GO" id="GO:0050661">
    <property type="term" value="F:NADP binding"/>
    <property type="evidence" value="ECO:0007669"/>
    <property type="project" value="InterPro"/>
</dbReference>
<dbReference type="PROSITE" id="PS01042">
    <property type="entry name" value="HOMOSER_DHGENASE"/>
    <property type="match status" value="1"/>
</dbReference>
<evidence type="ECO:0000256" key="18">
    <source>
        <dbReference type="RuleBase" id="RU000579"/>
    </source>
</evidence>
<reference evidence="21 22" key="1">
    <citation type="submission" date="2018-09" db="EMBL/GenBank/DDBJ databases">
        <title>Genomic Encyclopedia of Archaeal and Bacterial Type Strains, Phase II (KMG-II): from individual species to whole genera.</title>
        <authorList>
            <person name="Goeker M."/>
        </authorList>
    </citation>
    <scope>NUCLEOTIDE SEQUENCE [LARGE SCALE GENOMIC DNA]</scope>
    <source>
        <strain evidence="21 22">DSM 17008</strain>
    </source>
</reference>
<feature type="binding site" evidence="17">
    <location>
        <position position="191"/>
    </location>
    <ligand>
        <name>L-homoserine</name>
        <dbReference type="ChEBI" id="CHEBI:57476"/>
    </ligand>
</feature>
<dbReference type="Proteomes" id="UP000285120">
    <property type="component" value="Unassembled WGS sequence"/>
</dbReference>
<accession>A0A419UW87</accession>